<name>A0AC61MQ94_9FIRM</name>
<sequence>MFRLDTLKEFIEKYVKIITEMVEVDVEIVDYKLRRITGSGIFAKGILDNKQVSNRRTLIETLKTGKPQISIENIDIEKVENIEITTPIILGKNVIGVIGMVSSSKKSKVEIGKHIEKYMELLDQIAEFITLKALEYEEDIDKQAMVSMLEIIIRNMDEGAVIINNEGKINTINRSAKKQLKINRIIANEKILIQPTGDTVNNNKEYVIRIGENINTVIGNIYKIPENPIYDKVLLFRDMKQVQSNLYAMTSTINAKKIENIIGKSKKTLDLKKSLVKIAKSDSTVLINGESGTGKEMVAGAIWQSSDRKKNRFVTMNCATISEDYLERELFGYVKGVFSGENFNGKIGKFELANNGVIFLDEIDAVPLYLQSKLLRVIQDKKVTRIGSNQVIPLNVRIIASTNKDLRKLISENKFREDLYYRLNVIPLYISPLRERKEDIEELIYYFLDYYRKQFSKNFYKIEDDALDILINYSWPGNVRELENSVEYMVNMMEEGIINIDSIPKNIINISEKQKLEEAKNFYIS</sequence>
<dbReference type="Proteomes" id="UP000595814">
    <property type="component" value="Chromosome"/>
</dbReference>
<protein>
    <submittedName>
        <fullName evidence="1">Sigma 54-interacting transcriptional regulator</fullName>
    </submittedName>
</protein>
<gene>
    <name evidence="1" type="ORF">JFY71_07245</name>
</gene>
<proteinExistence type="predicted"/>
<evidence type="ECO:0000313" key="2">
    <source>
        <dbReference type="Proteomes" id="UP000595814"/>
    </source>
</evidence>
<keyword evidence="2" id="KW-1185">Reference proteome</keyword>
<accession>A0AC61MQ94</accession>
<dbReference type="EMBL" id="CP066744">
    <property type="protein sequence ID" value="QQK07124.1"/>
    <property type="molecule type" value="Genomic_DNA"/>
</dbReference>
<evidence type="ECO:0000313" key="1">
    <source>
        <dbReference type="EMBL" id="QQK07124.1"/>
    </source>
</evidence>
<reference evidence="1 2" key="1">
    <citation type="journal article" date="2022" name="Int. J. Syst. Evol. Microbiol.">
        <title>Miniphocaeibacter halophilus sp. nov., an ammonium-tolerant acetate-producing bacterium isolated from a biogas system.</title>
        <authorList>
            <person name="Schnurer A."/>
            <person name="Singh A."/>
            <person name="Bi S."/>
            <person name="Qiao W."/>
            <person name="Westerholm M."/>
        </authorList>
    </citation>
    <scope>NUCLEOTIDE SEQUENCE [LARGE SCALE GENOMIC DNA]</scope>
    <source>
        <strain evidence="1 2">AMB_01</strain>
    </source>
</reference>
<organism evidence="1 2">
    <name type="scientific">Miniphocaeibacter halophilus</name>
    <dbReference type="NCBI Taxonomy" id="2931922"/>
    <lineage>
        <taxon>Bacteria</taxon>
        <taxon>Bacillati</taxon>
        <taxon>Bacillota</taxon>
        <taxon>Tissierellia</taxon>
        <taxon>Tissierellales</taxon>
        <taxon>Peptoniphilaceae</taxon>
        <taxon>Miniphocaeibacter</taxon>
    </lineage>
</organism>